<sequence>MEVPNDLSAEKSTRNQKSQSVNQKSQPVNQNAEKSTRTQKKCDRVALSGKIPLSGTFHVPKSPLRGKNNSWGKNGSCAITAQREPVRGMCRTQSSQVKKKNTSRKCR</sequence>
<feature type="compositionally biased region" description="Basic residues" evidence="1">
    <location>
        <begin position="97"/>
        <end position="107"/>
    </location>
</feature>
<feature type="region of interest" description="Disordered" evidence="1">
    <location>
        <begin position="88"/>
        <end position="107"/>
    </location>
</feature>
<reference evidence="3" key="1">
    <citation type="journal article" date="2015" name="Proc. Natl. Acad. Sci. U.S.A.">
        <title>Genome sequencing of adzuki bean (Vigna angularis) provides insight into high starch and low fat accumulation and domestication.</title>
        <authorList>
            <person name="Yang K."/>
            <person name="Tian Z."/>
            <person name="Chen C."/>
            <person name="Luo L."/>
            <person name="Zhao B."/>
            <person name="Wang Z."/>
            <person name="Yu L."/>
            <person name="Li Y."/>
            <person name="Sun Y."/>
            <person name="Li W."/>
            <person name="Chen Y."/>
            <person name="Li Y."/>
            <person name="Zhang Y."/>
            <person name="Ai D."/>
            <person name="Zhao J."/>
            <person name="Shang C."/>
            <person name="Ma Y."/>
            <person name="Wu B."/>
            <person name="Wang M."/>
            <person name="Gao L."/>
            <person name="Sun D."/>
            <person name="Zhang P."/>
            <person name="Guo F."/>
            <person name="Wang W."/>
            <person name="Li Y."/>
            <person name="Wang J."/>
            <person name="Varshney R.K."/>
            <person name="Wang J."/>
            <person name="Ling H.Q."/>
            <person name="Wan P."/>
        </authorList>
    </citation>
    <scope>NUCLEOTIDE SEQUENCE</scope>
    <source>
        <strain evidence="3">cv. Jingnong 6</strain>
    </source>
</reference>
<organism evidence="2 3">
    <name type="scientific">Phaseolus angularis</name>
    <name type="common">Azuki bean</name>
    <name type="synonym">Vigna angularis</name>
    <dbReference type="NCBI Taxonomy" id="3914"/>
    <lineage>
        <taxon>Eukaryota</taxon>
        <taxon>Viridiplantae</taxon>
        <taxon>Streptophyta</taxon>
        <taxon>Embryophyta</taxon>
        <taxon>Tracheophyta</taxon>
        <taxon>Spermatophyta</taxon>
        <taxon>Magnoliopsida</taxon>
        <taxon>eudicotyledons</taxon>
        <taxon>Gunneridae</taxon>
        <taxon>Pentapetalae</taxon>
        <taxon>rosids</taxon>
        <taxon>fabids</taxon>
        <taxon>Fabales</taxon>
        <taxon>Fabaceae</taxon>
        <taxon>Papilionoideae</taxon>
        <taxon>50 kb inversion clade</taxon>
        <taxon>NPAAA clade</taxon>
        <taxon>indigoferoid/millettioid clade</taxon>
        <taxon>Phaseoleae</taxon>
        <taxon>Vigna</taxon>
    </lineage>
</organism>
<feature type="compositionally biased region" description="Polar residues" evidence="1">
    <location>
        <begin position="67"/>
        <end position="76"/>
    </location>
</feature>
<name>A0A0L9UYQ1_PHAAN</name>
<gene>
    <name evidence="2" type="ORF">LR48_Vigan07g166400</name>
</gene>
<proteinExistence type="predicted"/>
<feature type="compositionally biased region" description="Basic and acidic residues" evidence="1">
    <location>
        <begin position="34"/>
        <end position="44"/>
    </location>
</feature>
<dbReference type="Gramene" id="KOM47960">
    <property type="protein sequence ID" value="KOM47960"/>
    <property type="gene ID" value="LR48_Vigan07g166400"/>
</dbReference>
<protein>
    <submittedName>
        <fullName evidence="2">Uncharacterized protein</fullName>
    </submittedName>
</protein>
<dbReference type="EMBL" id="CM003377">
    <property type="protein sequence ID" value="KOM47960.1"/>
    <property type="molecule type" value="Genomic_DNA"/>
</dbReference>
<accession>A0A0L9UYQ1</accession>
<feature type="compositionally biased region" description="Low complexity" evidence="1">
    <location>
        <begin position="15"/>
        <end position="31"/>
    </location>
</feature>
<feature type="region of interest" description="Disordered" evidence="1">
    <location>
        <begin position="1"/>
        <end position="76"/>
    </location>
</feature>
<evidence type="ECO:0000313" key="3">
    <source>
        <dbReference type="Proteomes" id="UP000053144"/>
    </source>
</evidence>
<dbReference type="Proteomes" id="UP000053144">
    <property type="component" value="Chromosome 7"/>
</dbReference>
<evidence type="ECO:0000256" key="1">
    <source>
        <dbReference type="SAM" id="MobiDB-lite"/>
    </source>
</evidence>
<evidence type="ECO:0000313" key="2">
    <source>
        <dbReference type="EMBL" id="KOM47960.1"/>
    </source>
</evidence>
<dbReference type="AlphaFoldDB" id="A0A0L9UYQ1"/>